<gene>
    <name evidence="1" type="ORF">CC84DRAFT_1159879</name>
</gene>
<dbReference type="Proteomes" id="UP000077069">
    <property type="component" value="Unassembled WGS sequence"/>
</dbReference>
<evidence type="ECO:0000313" key="2">
    <source>
        <dbReference type="Proteomes" id="UP000077069"/>
    </source>
</evidence>
<dbReference type="EMBL" id="KV441548">
    <property type="protein sequence ID" value="OAG12590.1"/>
    <property type="molecule type" value="Genomic_DNA"/>
</dbReference>
<protein>
    <submittedName>
        <fullName evidence="1">Uncharacterized protein</fullName>
    </submittedName>
</protein>
<dbReference type="GeneID" id="28760838"/>
<dbReference type="InParanoid" id="A0A177D0C7"/>
<name>A0A177D0C7_9PLEO</name>
<reference evidence="1 2" key="1">
    <citation type="submission" date="2016-05" db="EMBL/GenBank/DDBJ databases">
        <title>Comparative analysis of secretome profiles of manganese(II)-oxidizing ascomycete fungi.</title>
        <authorList>
            <consortium name="DOE Joint Genome Institute"/>
            <person name="Zeiner C.A."/>
            <person name="Purvine S.O."/>
            <person name="Zink E.M."/>
            <person name="Wu S."/>
            <person name="Pasa-Tolic L."/>
            <person name="Chaput D.L."/>
            <person name="Haridas S."/>
            <person name="Grigoriev I.V."/>
            <person name="Santelli C.M."/>
            <person name="Hansel C.M."/>
        </authorList>
    </citation>
    <scope>NUCLEOTIDE SEQUENCE [LARGE SCALE GENOMIC DNA]</scope>
    <source>
        <strain evidence="1 2">AP3s5-JAC2a</strain>
    </source>
</reference>
<dbReference type="AlphaFoldDB" id="A0A177D0C7"/>
<sequence>MAWHGSISLPAAIQTVGSVCVPDLYQSSRHALASTPQMPDVDYLSPLGSSTWKPKVSLSWCRIARERLSRCR</sequence>
<organism evidence="1 2">
    <name type="scientific">Paraphaeosphaeria sporulosa</name>
    <dbReference type="NCBI Taxonomy" id="1460663"/>
    <lineage>
        <taxon>Eukaryota</taxon>
        <taxon>Fungi</taxon>
        <taxon>Dikarya</taxon>
        <taxon>Ascomycota</taxon>
        <taxon>Pezizomycotina</taxon>
        <taxon>Dothideomycetes</taxon>
        <taxon>Pleosporomycetidae</taxon>
        <taxon>Pleosporales</taxon>
        <taxon>Massarineae</taxon>
        <taxon>Didymosphaeriaceae</taxon>
        <taxon>Paraphaeosphaeria</taxon>
    </lineage>
</organism>
<dbReference type="RefSeq" id="XP_018042955.1">
    <property type="nucleotide sequence ID" value="XM_018177352.1"/>
</dbReference>
<evidence type="ECO:0000313" key="1">
    <source>
        <dbReference type="EMBL" id="OAG12590.1"/>
    </source>
</evidence>
<keyword evidence="2" id="KW-1185">Reference proteome</keyword>
<proteinExistence type="predicted"/>
<accession>A0A177D0C7</accession>